<dbReference type="PRINTS" id="PR00081">
    <property type="entry name" value="GDHRDH"/>
</dbReference>
<dbReference type="Gene3D" id="3.40.50.720">
    <property type="entry name" value="NAD(P)-binding Rossmann-like Domain"/>
    <property type="match status" value="1"/>
</dbReference>
<dbReference type="PANTHER" id="PTHR43639">
    <property type="entry name" value="OXIDOREDUCTASE, SHORT-CHAIN DEHYDROGENASE/REDUCTASE FAMILY (AFU_ORTHOLOGUE AFUA_5G02870)"/>
    <property type="match status" value="1"/>
</dbReference>
<dbReference type="InterPro" id="IPR036291">
    <property type="entry name" value="NAD(P)-bd_dom_sf"/>
</dbReference>
<keyword evidence="5" id="KW-1185">Reference proteome</keyword>
<dbReference type="FunFam" id="3.40.50.720:FF:000084">
    <property type="entry name" value="Short-chain dehydrogenase reductase"/>
    <property type="match status" value="1"/>
</dbReference>
<keyword evidence="2" id="KW-0521">NADP</keyword>
<evidence type="ECO:0000313" key="5">
    <source>
        <dbReference type="Proteomes" id="UP000799766"/>
    </source>
</evidence>
<dbReference type="GO" id="GO:0016491">
    <property type="term" value="F:oxidoreductase activity"/>
    <property type="evidence" value="ECO:0007669"/>
    <property type="project" value="UniProtKB-KW"/>
</dbReference>
<reference evidence="4" key="1">
    <citation type="journal article" date="2020" name="Stud. Mycol.">
        <title>101 Dothideomycetes genomes: a test case for predicting lifestyles and emergence of pathogens.</title>
        <authorList>
            <person name="Haridas S."/>
            <person name="Albert R."/>
            <person name="Binder M."/>
            <person name="Bloem J."/>
            <person name="Labutti K."/>
            <person name="Salamov A."/>
            <person name="Andreopoulos B."/>
            <person name="Baker S."/>
            <person name="Barry K."/>
            <person name="Bills G."/>
            <person name="Bluhm B."/>
            <person name="Cannon C."/>
            <person name="Castanera R."/>
            <person name="Culley D."/>
            <person name="Daum C."/>
            <person name="Ezra D."/>
            <person name="Gonzalez J."/>
            <person name="Henrissat B."/>
            <person name="Kuo A."/>
            <person name="Liang C."/>
            <person name="Lipzen A."/>
            <person name="Lutzoni F."/>
            <person name="Magnuson J."/>
            <person name="Mondo S."/>
            <person name="Nolan M."/>
            <person name="Ohm R."/>
            <person name="Pangilinan J."/>
            <person name="Park H.-J."/>
            <person name="Ramirez L."/>
            <person name="Alfaro M."/>
            <person name="Sun H."/>
            <person name="Tritt A."/>
            <person name="Yoshinaga Y."/>
            <person name="Zwiers L.-H."/>
            <person name="Turgeon B."/>
            <person name="Goodwin S."/>
            <person name="Spatafora J."/>
            <person name="Crous P."/>
            <person name="Grigoriev I."/>
        </authorList>
    </citation>
    <scope>NUCLEOTIDE SEQUENCE</scope>
    <source>
        <strain evidence="4">ATCC 16933</strain>
    </source>
</reference>
<comment type="similarity">
    <text evidence="1">Belongs to the short-chain dehydrogenases/reductases (SDR) family.</text>
</comment>
<dbReference type="EMBL" id="MU001670">
    <property type="protein sequence ID" value="KAF2462030.1"/>
    <property type="molecule type" value="Genomic_DNA"/>
</dbReference>
<dbReference type="InterPro" id="IPR002347">
    <property type="entry name" value="SDR_fam"/>
</dbReference>
<evidence type="ECO:0000256" key="3">
    <source>
        <dbReference type="ARBA" id="ARBA00023002"/>
    </source>
</evidence>
<dbReference type="SUPFAM" id="SSF51735">
    <property type="entry name" value="NAD(P)-binding Rossmann-fold domains"/>
    <property type="match status" value="1"/>
</dbReference>
<dbReference type="Pfam" id="PF13561">
    <property type="entry name" value="adh_short_C2"/>
    <property type="match status" value="1"/>
</dbReference>
<dbReference type="Proteomes" id="UP000799766">
    <property type="component" value="Unassembled WGS sequence"/>
</dbReference>
<dbReference type="AlphaFoldDB" id="A0A6A6PDX2"/>
<evidence type="ECO:0000313" key="4">
    <source>
        <dbReference type="EMBL" id="KAF2462030.1"/>
    </source>
</evidence>
<proteinExistence type="inferred from homology"/>
<dbReference type="PRINTS" id="PR00080">
    <property type="entry name" value="SDRFAMILY"/>
</dbReference>
<dbReference type="NCBIfam" id="NF005559">
    <property type="entry name" value="PRK07231.1"/>
    <property type="match status" value="1"/>
</dbReference>
<sequence length="258" mass="27219">MSTSQVPGRLESKVAIVTGAGSGFGAAIAERFAQEGCRVLIGDLKESAARSTAERIGGSFVRALHMDVCSETDWTAAVETCLRTWGRLDAVVNNAGTSYKNKETLDVTPEEFDRVFNVNVKGVFLSVRAAVPVLKSQGQGGLILNISSVGSTRPRPGLVWYNSSKGAVSNATRGLAAEYGPDQIRVNALCPLLSATGLFEMFTGGPDTPETRQKFLTGVPMGRLTDPMDVANAALFLASDEGKFVTGANLEVDGGRSI</sequence>
<name>A0A6A6PDX2_9PEZI</name>
<accession>A0A6A6PDX2</accession>
<evidence type="ECO:0000256" key="2">
    <source>
        <dbReference type="ARBA" id="ARBA00022857"/>
    </source>
</evidence>
<protein>
    <submittedName>
        <fullName evidence="4">Oxidoreductase</fullName>
    </submittedName>
</protein>
<evidence type="ECO:0000256" key="1">
    <source>
        <dbReference type="ARBA" id="ARBA00006484"/>
    </source>
</evidence>
<dbReference type="PANTHER" id="PTHR43639:SF1">
    <property type="entry name" value="SHORT-CHAIN DEHYDROGENASE_REDUCTASE FAMILY PROTEIN"/>
    <property type="match status" value="1"/>
</dbReference>
<organism evidence="4 5">
    <name type="scientific">Lineolata rhizophorae</name>
    <dbReference type="NCBI Taxonomy" id="578093"/>
    <lineage>
        <taxon>Eukaryota</taxon>
        <taxon>Fungi</taxon>
        <taxon>Dikarya</taxon>
        <taxon>Ascomycota</taxon>
        <taxon>Pezizomycotina</taxon>
        <taxon>Dothideomycetes</taxon>
        <taxon>Dothideomycetes incertae sedis</taxon>
        <taxon>Lineolatales</taxon>
        <taxon>Lineolataceae</taxon>
        <taxon>Lineolata</taxon>
    </lineage>
</organism>
<dbReference type="OrthoDB" id="294295at2759"/>
<keyword evidence="3" id="KW-0560">Oxidoreductase</keyword>
<gene>
    <name evidence="4" type="ORF">BDY21DRAFT_278057</name>
</gene>